<dbReference type="Pfam" id="PF03772">
    <property type="entry name" value="Competence"/>
    <property type="match status" value="1"/>
</dbReference>
<feature type="transmembrane region" description="Helical" evidence="6">
    <location>
        <begin position="76"/>
        <end position="94"/>
    </location>
</feature>
<sequence length="830" mass="87421">MAKPVQGVKKARNPTPPFWGDGQGLRLAALAAAGLLGTAWQLQQPRLWSTALDAALLIVAPLLLLVGWRLRRHRGAFVLALAALAALGAANASLQARARLADALAPELERQPVELTGLVAELPQDSAEGLRFVLAVEQARRADGTAAAVPHQVSLAWSRGGPDEPALSAPGTTLRAGQRWRLWARLQAPHALLNPHGFDGELWLFERGIRATGSVRAEPAAPRLLDEAAGYPIQRARQRVRDAIEAQVDDARAAGVLAALAVGDQAAIDRADWALFRATGTAHLMAISGLHITMFAWPAALAVGAAWRRGPVLRWWPAPRAALWGGVALAAAYALLAGWGVPAQRTVWMLASAALLQALGLHWPWPLRLMAAALVVGALDPWALLQPGFWLSFAAVGLLMASEPARPAVSESTGAAADAPADSPAVGLARRGAALLRAGLRTQLIATVGLAPLTLLLFQQVSVVGLAANLLAIPLVTLVITPLALLGVLWAPLWSVAAALLSALVAVLSALAAVPGAVWSAAAAPAWVQAAGLLAGLLLVVPLPWRLRLLGLPLLLPLVLPPPQRPPPGQFEVLAADVGQGSAVLIRTHDSLLLYDSGPQYGPGRDAGQRVLTPLLQALGERRIDTLVLSHRDMDHAGGGASLLAAFPVGELLSSLEPQHPLRQGGTPHRRCEAGQQWQRDGVSFTVLHPGAAAYAQPRLPTNALSCVLQVRDAAGRRLLLTGDIGAAQEAALLERDPAALRSALLLVPHHGSRGSSSAGFVDAVSPAVAVIQAGHHNRFGHPAPEVVQRLQALGTEVVQSPDCGAWHWRDGQAACERALQPRYWRHRLR</sequence>
<dbReference type="NCBIfam" id="TIGR00361">
    <property type="entry name" value="ComEC_Rec2"/>
    <property type="match status" value="1"/>
</dbReference>
<dbReference type="InterPro" id="IPR004477">
    <property type="entry name" value="ComEC_N"/>
</dbReference>
<evidence type="ECO:0000259" key="7">
    <source>
        <dbReference type="SMART" id="SM00849"/>
    </source>
</evidence>
<evidence type="ECO:0000256" key="2">
    <source>
        <dbReference type="ARBA" id="ARBA00022475"/>
    </source>
</evidence>
<evidence type="ECO:0000256" key="3">
    <source>
        <dbReference type="ARBA" id="ARBA00022692"/>
    </source>
</evidence>
<protein>
    <submittedName>
        <fullName evidence="8">DNA internalization-related competence protein ComEC/Rec2</fullName>
    </submittedName>
</protein>
<evidence type="ECO:0000313" key="8">
    <source>
        <dbReference type="EMBL" id="NML17506.1"/>
    </source>
</evidence>
<dbReference type="Gene3D" id="3.60.15.10">
    <property type="entry name" value="Ribonuclease Z/Hydroxyacylglutathione hydrolase-like"/>
    <property type="match status" value="1"/>
</dbReference>
<gene>
    <name evidence="8" type="ORF">HHL10_21290</name>
</gene>
<accession>A0A848FEL3</accession>
<dbReference type="InterPro" id="IPR025405">
    <property type="entry name" value="DUF4131"/>
</dbReference>
<feature type="transmembrane region" description="Helical" evidence="6">
    <location>
        <begin position="493"/>
        <end position="514"/>
    </location>
</feature>
<dbReference type="InterPro" id="IPR001279">
    <property type="entry name" value="Metallo-B-lactamas"/>
</dbReference>
<dbReference type="GO" id="GO:0005886">
    <property type="term" value="C:plasma membrane"/>
    <property type="evidence" value="ECO:0007669"/>
    <property type="project" value="UniProtKB-SubCell"/>
</dbReference>
<dbReference type="Pfam" id="PF13567">
    <property type="entry name" value="DUF4131"/>
    <property type="match status" value="1"/>
</dbReference>
<feature type="transmembrane region" description="Helical" evidence="6">
    <location>
        <begin position="526"/>
        <end position="545"/>
    </location>
</feature>
<feature type="transmembrane region" description="Helical" evidence="6">
    <location>
        <begin position="284"/>
        <end position="307"/>
    </location>
</feature>
<dbReference type="AlphaFoldDB" id="A0A848FEL3"/>
<feature type="transmembrane region" description="Helical" evidence="6">
    <location>
        <begin position="322"/>
        <end position="339"/>
    </location>
</feature>
<dbReference type="GO" id="GO:0030420">
    <property type="term" value="P:establishment of competence for transformation"/>
    <property type="evidence" value="ECO:0007669"/>
    <property type="project" value="InterPro"/>
</dbReference>
<evidence type="ECO:0000256" key="6">
    <source>
        <dbReference type="SAM" id="Phobius"/>
    </source>
</evidence>
<dbReference type="PANTHER" id="PTHR30619">
    <property type="entry name" value="DNA INTERNALIZATION/COMPETENCE PROTEIN COMEC/REC2"/>
    <property type="match status" value="1"/>
</dbReference>
<feature type="transmembrane region" description="Helical" evidence="6">
    <location>
        <begin position="54"/>
        <end position="70"/>
    </location>
</feature>
<comment type="caution">
    <text evidence="8">The sequence shown here is derived from an EMBL/GenBank/DDBJ whole genome shotgun (WGS) entry which is preliminary data.</text>
</comment>
<reference evidence="8 9" key="1">
    <citation type="submission" date="2020-04" db="EMBL/GenBank/DDBJ databases">
        <title>Azohydromonas sp. isolated from soil.</title>
        <authorList>
            <person name="Dahal R.H."/>
        </authorList>
    </citation>
    <scope>NUCLEOTIDE SEQUENCE [LARGE SCALE GENOMIC DNA]</scope>
    <source>
        <strain evidence="8 9">G-1-1-14</strain>
    </source>
</reference>
<dbReference type="Proteomes" id="UP000574067">
    <property type="component" value="Unassembled WGS sequence"/>
</dbReference>
<dbReference type="EMBL" id="JABBFW010000019">
    <property type="protein sequence ID" value="NML17506.1"/>
    <property type="molecule type" value="Genomic_DNA"/>
</dbReference>
<dbReference type="InterPro" id="IPR036866">
    <property type="entry name" value="RibonucZ/Hydroxyglut_hydro"/>
</dbReference>
<name>A0A848FEL3_9BURK</name>
<dbReference type="NCBIfam" id="TIGR00360">
    <property type="entry name" value="ComEC_N-term"/>
    <property type="match status" value="1"/>
</dbReference>
<dbReference type="SUPFAM" id="SSF56281">
    <property type="entry name" value="Metallo-hydrolase/oxidoreductase"/>
    <property type="match status" value="1"/>
</dbReference>
<feature type="transmembrane region" description="Helical" evidence="6">
    <location>
        <begin position="438"/>
        <end position="458"/>
    </location>
</feature>
<organism evidence="8 9">
    <name type="scientific">Azohydromonas caseinilytica</name>
    <dbReference type="NCBI Taxonomy" id="2728836"/>
    <lineage>
        <taxon>Bacteria</taxon>
        <taxon>Pseudomonadati</taxon>
        <taxon>Pseudomonadota</taxon>
        <taxon>Betaproteobacteria</taxon>
        <taxon>Burkholderiales</taxon>
        <taxon>Sphaerotilaceae</taxon>
        <taxon>Azohydromonas</taxon>
    </lineage>
</organism>
<evidence type="ECO:0000313" key="9">
    <source>
        <dbReference type="Proteomes" id="UP000574067"/>
    </source>
</evidence>
<feature type="domain" description="Metallo-beta-lactamase" evidence="7">
    <location>
        <begin position="580"/>
        <end position="776"/>
    </location>
</feature>
<keyword evidence="2" id="KW-1003">Cell membrane</keyword>
<evidence type="ECO:0000256" key="5">
    <source>
        <dbReference type="ARBA" id="ARBA00023136"/>
    </source>
</evidence>
<keyword evidence="5 6" id="KW-0472">Membrane</keyword>
<dbReference type="SMART" id="SM00849">
    <property type="entry name" value="Lactamase_B"/>
    <property type="match status" value="1"/>
</dbReference>
<comment type="subcellular location">
    <subcellularLocation>
        <location evidence="1">Cell membrane</location>
        <topology evidence="1">Multi-pass membrane protein</topology>
    </subcellularLocation>
</comment>
<feature type="transmembrane region" description="Helical" evidence="6">
    <location>
        <begin position="464"/>
        <end position="486"/>
    </location>
</feature>
<keyword evidence="9" id="KW-1185">Reference proteome</keyword>
<keyword evidence="3 6" id="KW-0812">Transmembrane</keyword>
<dbReference type="InterPro" id="IPR035681">
    <property type="entry name" value="ComA-like_MBL"/>
</dbReference>
<dbReference type="Pfam" id="PF00753">
    <property type="entry name" value="Lactamase_B"/>
    <property type="match status" value="1"/>
</dbReference>
<keyword evidence="4 6" id="KW-1133">Transmembrane helix</keyword>
<dbReference type="RefSeq" id="WP_169162411.1">
    <property type="nucleotide sequence ID" value="NZ_JABBFW010000019.1"/>
</dbReference>
<dbReference type="InterPro" id="IPR052159">
    <property type="entry name" value="Competence_DNA_uptake"/>
</dbReference>
<dbReference type="InterPro" id="IPR004797">
    <property type="entry name" value="Competence_ComEC/Rec2"/>
</dbReference>
<dbReference type="PANTHER" id="PTHR30619:SF1">
    <property type="entry name" value="RECOMBINATION PROTEIN 2"/>
    <property type="match status" value="1"/>
</dbReference>
<evidence type="ECO:0000256" key="1">
    <source>
        <dbReference type="ARBA" id="ARBA00004651"/>
    </source>
</evidence>
<dbReference type="CDD" id="cd07731">
    <property type="entry name" value="ComA-like_MBL-fold"/>
    <property type="match status" value="1"/>
</dbReference>
<proteinExistence type="predicted"/>
<evidence type="ECO:0000256" key="4">
    <source>
        <dbReference type="ARBA" id="ARBA00022989"/>
    </source>
</evidence>